<dbReference type="GO" id="GO:0005886">
    <property type="term" value="C:plasma membrane"/>
    <property type="evidence" value="ECO:0007669"/>
    <property type="project" value="UniProtKB-SubCell"/>
</dbReference>
<evidence type="ECO:0000256" key="10">
    <source>
        <dbReference type="ARBA" id="ARBA00022989"/>
    </source>
</evidence>
<evidence type="ECO:0000313" key="13">
    <source>
        <dbReference type="EMBL" id="GBM25692.1"/>
    </source>
</evidence>
<sequence length="245" mass="27480">MAMEAVVLAAITVLTIVFVGSLFALIMVCRHKYCRPFELLAHQFKDARPEIHLISNEDSTDMELDDVRLHPNIEKILTDEQWVDDATGLIPHCLAILKKCHHLTERLVAMMMTRVPQQSNQDLNEIIDVAKKISPRVDDVVRAMYPPLDPRLLEARCMALILSVTHMALVIRSVCQLRTCNWVEAALTDMEENLQVLREAGIALEAASSHQINGISTLECNELNPSEFLTSNAALARNSLNSNQC</sequence>
<gene>
    <name evidence="13" type="primary">TMEM98</name>
    <name evidence="13" type="ORF">AVEN_207463_1</name>
</gene>
<evidence type="ECO:0000256" key="8">
    <source>
        <dbReference type="ARBA" id="ARBA00022692"/>
    </source>
</evidence>
<evidence type="ECO:0000256" key="12">
    <source>
        <dbReference type="SAM" id="Phobius"/>
    </source>
</evidence>
<evidence type="ECO:0000256" key="7">
    <source>
        <dbReference type="ARBA" id="ARBA00022525"/>
    </source>
</evidence>
<evidence type="ECO:0000256" key="11">
    <source>
        <dbReference type="ARBA" id="ARBA00023136"/>
    </source>
</evidence>
<keyword evidence="8 12" id="KW-0812">Transmembrane</keyword>
<keyword evidence="6" id="KW-1003">Cell membrane</keyword>
<reference evidence="13 14" key="1">
    <citation type="journal article" date="2019" name="Sci. Rep.">
        <title>Orb-weaving spider Araneus ventricosus genome elucidates the spidroin gene catalogue.</title>
        <authorList>
            <person name="Kono N."/>
            <person name="Nakamura H."/>
            <person name="Ohtoshi R."/>
            <person name="Moran D.A.P."/>
            <person name="Shinohara A."/>
            <person name="Yoshida Y."/>
            <person name="Fujiwara M."/>
            <person name="Mori M."/>
            <person name="Tomita M."/>
            <person name="Arakawa K."/>
        </authorList>
    </citation>
    <scope>NUCLEOTIDE SEQUENCE [LARGE SCALE GENOMIC DNA]</scope>
</reference>
<accession>A0A4Y2E999</accession>
<keyword evidence="7" id="KW-0964">Secreted</keyword>
<dbReference type="AlphaFoldDB" id="A0A4Y2E999"/>
<keyword evidence="9" id="KW-0256">Endoplasmic reticulum</keyword>
<evidence type="ECO:0000256" key="3">
    <source>
        <dbReference type="ARBA" id="ARBA00004648"/>
    </source>
</evidence>
<protein>
    <recommendedName>
        <fullName evidence="5">Transmembrane protein 98</fullName>
    </recommendedName>
</protein>
<dbReference type="InterPro" id="IPR029668">
    <property type="entry name" value="TMEM98"/>
</dbReference>
<dbReference type="GO" id="GO:0005789">
    <property type="term" value="C:endoplasmic reticulum membrane"/>
    <property type="evidence" value="ECO:0007669"/>
    <property type="project" value="UniProtKB-SubCell"/>
</dbReference>
<name>A0A4Y2E999_ARAVE</name>
<dbReference type="EMBL" id="BGPR01000543">
    <property type="protein sequence ID" value="GBM25692.1"/>
    <property type="molecule type" value="Genomic_DNA"/>
</dbReference>
<comment type="similarity">
    <text evidence="4">Belongs to the TMEM98 family.</text>
</comment>
<dbReference type="Proteomes" id="UP000499080">
    <property type="component" value="Unassembled WGS sequence"/>
</dbReference>
<evidence type="ECO:0000256" key="5">
    <source>
        <dbReference type="ARBA" id="ARBA00014380"/>
    </source>
</evidence>
<dbReference type="OrthoDB" id="5978425at2759"/>
<evidence type="ECO:0000313" key="14">
    <source>
        <dbReference type="Proteomes" id="UP000499080"/>
    </source>
</evidence>
<dbReference type="GO" id="GO:0005576">
    <property type="term" value="C:extracellular region"/>
    <property type="evidence" value="ECO:0007669"/>
    <property type="project" value="UniProtKB-SubCell"/>
</dbReference>
<dbReference type="PANTHER" id="PTHR32510">
    <property type="entry name" value="TRANSMEMBRANE PROTEIN 98"/>
    <property type="match status" value="1"/>
</dbReference>
<keyword evidence="10 12" id="KW-1133">Transmembrane helix</keyword>
<evidence type="ECO:0000256" key="4">
    <source>
        <dbReference type="ARBA" id="ARBA00011024"/>
    </source>
</evidence>
<evidence type="ECO:0000256" key="9">
    <source>
        <dbReference type="ARBA" id="ARBA00022824"/>
    </source>
</evidence>
<evidence type="ECO:0000256" key="6">
    <source>
        <dbReference type="ARBA" id="ARBA00022475"/>
    </source>
</evidence>
<dbReference type="Gene3D" id="1.20.1410.10">
    <property type="entry name" value="I/LWEQ domain"/>
    <property type="match status" value="1"/>
</dbReference>
<comment type="caution">
    <text evidence="13">The sequence shown here is derived from an EMBL/GenBank/DDBJ whole genome shotgun (WGS) entry which is preliminary data.</text>
</comment>
<evidence type="ECO:0000256" key="2">
    <source>
        <dbReference type="ARBA" id="ARBA00004550"/>
    </source>
</evidence>
<dbReference type="PANTHER" id="PTHR32510:SF3">
    <property type="entry name" value="TRANSMEMBRANE PROTEIN 98"/>
    <property type="match status" value="1"/>
</dbReference>
<keyword evidence="14" id="KW-1185">Reference proteome</keyword>
<keyword evidence="11 12" id="KW-0472">Membrane</keyword>
<organism evidence="13 14">
    <name type="scientific">Araneus ventricosus</name>
    <name type="common">Orbweaver spider</name>
    <name type="synonym">Epeira ventricosa</name>
    <dbReference type="NCBI Taxonomy" id="182803"/>
    <lineage>
        <taxon>Eukaryota</taxon>
        <taxon>Metazoa</taxon>
        <taxon>Ecdysozoa</taxon>
        <taxon>Arthropoda</taxon>
        <taxon>Chelicerata</taxon>
        <taxon>Arachnida</taxon>
        <taxon>Araneae</taxon>
        <taxon>Araneomorphae</taxon>
        <taxon>Entelegynae</taxon>
        <taxon>Araneoidea</taxon>
        <taxon>Araneidae</taxon>
        <taxon>Araneus</taxon>
    </lineage>
</organism>
<proteinExistence type="inferred from homology"/>
<feature type="transmembrane region" description="Helical" evidence="12">
    <location>
        <begin position="6"/>
        <end position="29"/>
    </location>
</feature>
<comment type="subcellular location">
    <subcellularLocation>
        <location evidence="1">Cell membrane</location>
        <topology evidence="1">Single-pass type II membrane protein</topology>
    </subcellularLocation>
    <subcellularLocation>
        <location evidence="3">Endoplasmic reticulum membrane</location>
        <topology evidence="3">Single-pass type II membrane protein</topology>
    </subcellularLocation>
    <subcellularLocation>
        <location evidence="2">Secreted</location>
        <location evidence="2">Extracellular exosome</location>
    </subcellularLocation>
</comment>
<evidence type="ECO:0000256" key="1">
    <source>
        <dbReference type="ARBA" id="ARBA00004401"/>
    </source>
</evidence>